<name>A0A917G6E7_9BACI</name>
<dbReference type="GO" id="GO:0016747">
    <property type="term" value="F:acyltransferase activity, transferring groups other than amino-acyl groups"/>
    <property type="evidence" value="ECO:0007669"/>
    <property type="project" value="InterPro"/>
</dbReference>
<dbReference type="CDD" id="cd04301">
    <property type="entry name" value="NAT_SF"/>
    <property type="match status" value="1"/>
</dbReference>
<dbReference type="Pfam" id="PF00583">
    <property type="entry name" value="Acetyltransf_1"/>
    <property type="match status" value="1"/>
</dbReference>
<accession>A0A917G6E7</accession>
<dbReference type="PROSITE" id="PS51186">
    <property type="entry name" value="GNAT"/>
    <property type="match status" value="1"/>
</dbReference>
<evidence type="ECO:0000313" key="3">
    <source>
        <dbReference type="Proteomes" id="UP000616608"/>
    </source>
</evidence>
<dbReference type="AlphaFoldDB" id="A0A917G6E7"/>
<evidence type="ECO:0000259" key="1">
    <source>
        <dbReference type="PROSITE" id="PS51186"/>
    </source>
</evidence>
<proteinExistence type="predicted"/>
<dbReference type="SUPFAM" id="SSF55729">
    <property type="entry name" value="Acyl-CoA N-acyltransferases (Nat)"/>
    <property type="match status" value="1"/>
</dbReference>
<keyword evidence="3" id="KW-1185">Reference proteome</keyword>
<gene>
    <name evidence="2" type="ORF">GCM10007425_19680</name>
</gene>
<dbReference type="RefSeq" id="WP_188614881.1">
    <property type="nucleotide sequence ID" value="NZ_BMJT01000006.1"/>
</dbReference>
<organism evidence="2 3">
    <name type="scientific">Lysinibacillus alkalisoli</name>
    <dbReference type="NCBI Taxonomy" id="1911548"/>
    <lineage>
        <taxon>Bacteria</taxon>
        <taxon>Bacillati</taxon>
        <taxon>Bacillota</taxon>
        <taxon>Bacilli</taxon>
        <taxon>Bacillales</taxon>
        <taxon>Bacillaceae</taxon>
        <taxon>Lysinibacillus</taxon>
    </lineage>
</organism>
<dbReference type="EMBL" id="BMJT01000006">
    <property type="protein sequence ID" value="GGG25176.1"/>
    <property type="molecule type" value="Genomic_DNA"/>
</dbReference>
<comment type="caution">
    <text evidence="2">The sequence shown here is derived from an EMBL/GenBank/DDBJ whole genome shotgun (WGS) entry which is preliminary data.</text>
</comment>
<dbReference type="InterPro" id="IPR000182">
    <property type="entry name" value="GNAT_dom"/>
</dbReference>
<evidence type="ECO:0000313" key="2">
    <source>
        <dbReference type="EMBL" id="GGG25176.1"/>
    </source>
</evidence>
<dbReference type="Gene3D" id="3.40.630.30">
    <property type="match status" value="1"/>
</dbReference>
<feature type="domain" description="N-acetyltransferase" evidence="1">
    <location>
        <begin position="1"/>
        <end position="150"/>
    </location>
</feature>
<dbReference type="Proteomes" id="UP000616608">
    <property type="component" value="Unassembled WGS sequence"/>
</dbReference>
<reference evidence="2" key="2">
    <citation type="submission" date="2020-09" db="EMBL/GenBank/DDBJ databases">
        <authorList>
            <person name="Sun Q."/>
            <person name="Zhou Y."/>
        </authorList>
    </citation>
    <scope>NUCLEOTIDE SEQUENCE</scope>
    <source>
        <strain evidence="2">CGMCC 1.15760</strain>
    </source>
</reference>
<protein>
    <recommendedName>
        <fullName evidence="1">N-acetyltransferase domain-containing protein</fullName>
    </recommendedName>
</protein>
<dbReference type="InterPro" id="IPR016181">
    <property type="entry name" value="Acyl_CoA_acyltransferase"/>
</dbReference>
<sequence>MIIKTLTHDHEQDLSTILQLWNANAIEMASEALTHQDIQAIQTQLLTLMKSPYANVIVAKKNNVVIGYATMTIHHDLAEDFYYGLVNELFVIATNRRSGVASHLITASKEWFVTKNIEAVQIYVALDNPKAVEAFKANGFTPEFTLLMND</sequence>
<reference evidence="2" key="1">
    <citation type="journal article" date="2014" name="Int. J. Syst. Evol. Microbiol.">
        <title>Complete genome sequence of Corynebacterium casei LMG S-19264T (=DSM 44701T), isolated from a smear-ripened cheese.</title>
        <authorList>
            <consortium name="US DOE Joint Genome Institute (JGI-PGF)"/>
            <person name="Walter F."/>
            <person name="Albersmeier A."/>
            <person name="Kalinowski J."/>
            <person name="Ruckert C."/>
        </authorList>
    </citation>
    <scope>NUCLEOTIDE SEQUENCE</scope>
    <source>
        <strain evidence="2">CGMCC 1.15760</strain>
    </source>
</reference>